<dbReference type="InterPro" id="IPR046348">
    <property type="entry name" value="SIS_dom_sf"/>
</dbReference>
<dbReference type="SUPFAM" id="SSF53697">
    <property type="entry name" value="SIS domain"/>
    <property type="match status" value="1"/>
</dbReference>
<comment type="catalytic activity">
    <reaction evidence="1">
        <text>D-fructose 6-phosphate + L-glutamine = D-glucosamine 6-phosphate + L-glutamate</text>
        <dbReference type="Rhea" id="RHEA:13237"/>
        <dbReference type="ChEBI" id="CHEBI:29985"/>
        <dbReference type="ChEBI" id="CHEBI:58359"/>
        <dbReference type="ChEBI" id="CHEBI:58725"/>
        <dbReference type="ChEBI" id="CHEBI:61527"/>
        <dbReference type="EC" id="2.6.1.16"/>
    </reaction>
</comment>
<keyword evidence="4" id="KW-0677">Repeat</keyword>
<dbReference type="SUPFAM" id="SSF56235">
    <property type="entry name" value="N-terminal nucleophile aminohydrolases (Ntn hydrolases)"/>
    <property type="match status" value="1"/>
</dbReference>
<feature type="domain" description="SIS" evidence="6">
    <location>
        <begin position="258"/>
        <end position="401"/>
    </location>
</feature>
<gene>
    <name evidence="7" type="primary">glmS</name>
    <name evidence="7" type="ORF">ABHF33_12575</name>
</gene>
<dbReference type="InterPro" id="IPR001347">
    <property type="entry name" value="SIS_dom"/>
</dbReference>
<dbReference type="InterPro" id="IPR005855">
    <property type="entry name" value="GFAT"/>
</dbReference>
<dbReference type="GO" id="GO:0006487">
    <property type="term" value="P:protein N-linked glycosylation"/>
    <property type="evidence" value="ECO:0007669"/>
    <property type="project" value="TreeGrafter"/>
</dbReference>
<evidence type="ECO:0000256" key="2">
    <source>
        <dbReference type="ARBA" id="ARBA00012916"/>
    </source>
</evidence>
<dbReference type="Gene3D" id="3.40.50.10490">
    <property type="entry name" value="Glucose-6-phosphate isomerase like protein, domain 1"/>
    <property type="match status" value="2"/>
</dbReference>
<organism evidence="7">
    <name type="scientific">Chitinibacter mangrovi</name>
    <dbReference type="NCBI Taxonomy" id="3153927"/>
    <lineage>
        <taxon>Bacteria</taxon>
        <taxon>Pseudomonadati</taxon>
        <taxon>Pseudomonadota</taxon>
        <taxon>Betaproteobacteria</taxon>
        <taxon>Neisseriales</taxon>
        <taxon>Chitinibacteraceae</taxon>
        <taxon>Chitinibacter</taxon>
    </lineage>
</organism>
<dbReference type="InterPro" id="IPR029055">
    <property type="entry name" value="Ntn_hydrolases_N"/>
</dbReference>
<dbReference type="NCBIfam" id="TIGR01135">
    <property type="entry name" value="glmS"/>
    <property type="match status" value="1"/>
</dbReference>
<dbReference type="GO" id="GO:0006047">
    <property type="term" value="P:UDP-N-acetylglucosamine metabolic process"/>
    <property type="evidence" value="ECO:0007669"/>
    <property type="project" value="TreeGrafter"/>
</dbReference>
<dbReference type="PANTHER" id="PTHR10937">
    <property type="entry name" value="GLUCOSAMINE--FRUCTOSE-6-PHOSPHATE AMINOTRANSFERASE, ISOMERIZING"/>
    <property type="match status" value="1"/>
</dbReference>
<protein>
    <recommendedName>
        <fullName evidence="3">Glutamine--fructose-6-phosphate aminotransferase [isomerizing]</fullName>
        <ecNumber evidence="2">2.6.1.16</ecNumber>
    </recommendedName>
</protein>
<reference evidence="7" key="1">
    <citation type="submission" date="2024-05" db="EMBL/GenBank/DDBJ databases">
        <authorList>
            <person name="Yang L."/>
            <person name="Pan L."/>
        </authorList>
    </citation>
    <scope>NUCLEOTIDE SEQUENCE</scope>
    <source>
        <strain evidence="7">FCG-7</strain>
    </source>
</reference>
<evidence type="ECO:0000256" key="3">
    <source>
        <dbReference type="ARBA" id="ARBA00016090"/>
    </source>
</evidence>
<dbReference type="CDD" id="cd05009">
    <property type="entry name" value="SIS_GlmS_GlmD_2"/>
    <property type="match status" value="1"/>
</dbReference>
<feature type="domain" description="SIS" evidence="6">
    <location>
        <begin position="430"/>
        <end position="569"/>
    </location>
</feature>
<keyword evidence="7" id="KW-0032">Aminotransferase</keyword>
<keyword evidence="7" id="KW-0808">Transferase</keyword>
<dbReference type="InterPro" id="IPR035466">
    <property type="entry name" value="GlmS/AgaS_SIS"/>
</dbReference>
<sequence length="579" mass="63755">MNILLGAIASSDANALLQEGCSQLPDQPYHFAHVCAFNDEILIQQAERYPAPNRTYPVGLVCLGFNPHDSGLTLFRERVLVALLGHLENTEQIMSKLTSLGYSHNLGQSEEVIAALIDWYDRIHKNFALAVQLALKECRGYFALAAIKKSSTDNLYCATLGPSLFIGQNQDGCHFASDAALIRTRSSLLIELECGEMAELNPRHIACFDSEGKPRKKSPLPAHAAGHFDYHMQADIAAQPLLLAQLIQHYQNAQLSGFLEQLAAGHQYQRVLLLASGSSHHAAATAGFWIEQIAQLPVHVEYASEYRYHNLIVERNTLVIAISQSGETADTIAALRHAIQAGHQDTLAITNHPASTLSQLAKYQLMQYAGEEMGATSTKTFSTQLLCLYFVALKLAAGKRIDISIAAAELNFLPNAVAAVLNLEEALKQWAQQLAKVENLFLIGRNLHFPIALEAAQKMKEVSYIHAEGYPGGEIKHGPVTLINRTVPVVACLPWDLMAEKMLANLQEVRARQGEIYVLSDVGLSSVEGFYCIRMPRKLPLLNPVLYTIAFQLLSYLTAIARGNQVDTPRNLSKTLDKE</sequence>
<dbReference type="NCBIfam" id="NF001484">
    <property type="entry name" value="PRK00331.1"/>
    <property type="match status" value="1"/>
</dbReference>
<evidence type="ECO:0000313" key="7">
    <source>
        <dbReference type="EMBL" id="XBL99892.1"/>
    </source>
</evidence>
<dbReference type="PROSITE" id="PS51464">
    <property type="entry name" value="SIS"/>
    <property type="match status" value="2"/>
</dbReference>
<dbReference type="GO" id="GO:0006002">
    <property type="term" value="P:fructose 6-phosphate metabolic process"/>
    <property type="evidence" value="ECO:0007669"/>
    <property type="project" value="TreeGrafter"/>
</dbReference>
<name>A0AAU7F836_9NEIS</name>
<dbReference type="Gene3D" id="3.60.20.10">
    <property type="entry name" value="Glutamine Phosphoribosylpyrophosphate, subunit 1, domain 1"/>
    <property type="match status" value="1"/>
</dbReference>
<dbReference type="PANTHER" id="PTHR10937:SF0">
    <property type="entry name" value="GLUTAMINE--FRUCTOSE-6-PHOSPHATE TRANSAMINASE (ISOMERIZING)"/>
    <property type="match status" value="1"/>
</dbReference>
<proteinExistence type="predicted"/>
<dbReference type="InterPro" id="IPR035490">
    <property type="entry name" value="GlmS/FrlB_SIS"/>
</dbReference>
<accession>A0AAU7F836</accession>
<dbReference type="Pfam" id="PF01380">
    <property type="entry name" value="SIS"/>
    <property type="match status" value="2"/>
</dbReference>
<dbReference type="GO" id="GO:0004360">
    <property type="term" value="F:glutamine-fructose-6-phosphate transaminase (isomerizing) activity"/>
    <property type="evidence" value="ECO:0007669"/>
    <property type="project" value="UniProtKB-EC"/>
</dbReference>
<evidence type="ECO:0000256" key="5">
    <source>
        <dbReference type="ARBA" id="ARBA00022962"/>
    </source>
</evidence>
<dbReference type="RefSeq" id="WP_348944275.1">
    <property type="nucleotide sequence ID" value="NZ_CP157355.1"/>
</dbReference>
<keyword evidence="5" id="KW-0315">Glutamine amidotransferase</keyword>
<dbReference type="EMBL" id="CP157355">
    <property type="protein sequence ID" value="XBL99892.1"/>
    <property type="molecule type" value="Genomic_DNA"/>
</dbReference>
<evidence type="ECO:0000259" key="6">
    <source>
        <dbReference type="PROSITE" id="PS51464"/>
    </source>
</evidence>
<dbReference type="GO" id="GO:0097367">
    <property type="term" value="F:carbohydrate derivative binding"/>
    <property type="evidence" value="ECO:0007669"/>
    <property type="project" value="InterPro"/>
</dbReference>
<evidence type="ECO:0000256" key="4">
    <source>
        <dbReference type="ARBA" id="ARBA00022737"/>
    </source>
</evidence>
<dbReference type="AlphaFoldDB" id="A0AAU7F836"/>
<dbReference type="EC" id="2.6.1.16" evidence="2"/>
<dbReference type="KEGG" id="cmav:ABHF33_12575"/>
<dbReference type="CDD" id="cd05008">
    <property type="entry name" value="SIS_GlmS_GlmD_1"/>
    <property type="match status" value="1"/>
</dbReference>
<evidence type="ECO:0000256" key="1">
    <source>
        <dbReference type="ARBA" id="ARBA00001031"/>
    </source>
</evidence>